<dbReference type="Pfam" id="PF16064">
    <property type="entry name" value="DUF4806"/>
    <property type="match status" value="1"/>
</dbReference>
<dbReference type="OMA" id="AVIKCAP"/>
<gene>
    <name evidence="3" type="ORF">X975_17402</name>
</gene>
<protein>
    <recommendedName>
        <fullName evidence="2">DUF4806 domain-containing protein</fullName>
    </recommendedName>
</protein>
<dbReference type="PANTHER" id="PTHR34153:SF2">
    <property type="entry name" value="SI:CH211-262H13.3-RELATED"/>
    <property type="match status" value="1"/>
</dbReference>
<sequence>MLSHFKETEAGRKLHYRTGKKRQHKELETSDIELGNLIDQSSTTINAPLIQRITIVSSSSEQKDVSDFNSSQDLRSDGHKSLCCPCHKTLTTILQKIQSEISEHTEILNALLATNKDAVIKCAPKNLPVDLPTSSINDLEVLDHYLADEASFNACVSYFTVYGGPTLAHVVKNILKHILTDELAKEHNMKGRGEKKAFESYSNICTMIYCTTIKNARCKNATISEVMKIIQLWLQHSPDRLKLAGKI</sequence>
<evidence type="ECO:0000256" key="1">
    <source>
        <dbReference type="SAM" id="MobiDB-lite"/>
    </source>
</evidence>
<feature type="region of interest" description="Disordered" evidence="1">
    <location>
        <begin position="1"/>
        <end position="22"/>
    </location>
</feature>
<proteinExistence type="predicted"/>
<evidence type="ECO:0000259" key="2">
    <source>
        <dbReference type="Pfam" id="PF16064"/>
    </source>
</evidence>
<evidence type="ECO:0000313" key="3">
    <source>
        <dbReference type="EMBL" id="KFM57935.1"/>
    </source>
</evidence>
<dbReference type="OrthoDB" id="7554902at2759"/>
<dbReference type="InterPro" id="IPR032071">
    <property type="entry name" value="DUF4806"/>
</dbReference>
<dbReference type="AlphaFoldDB" id="A0A087SYJ6"/>
<feature type="non-terminal residue" evidence="3">
    <location>
        <position position="247"/>
    </location>
</feature>
<organism evidence="3 4">
    <name type="scientific">Stegodyphus mimosarum</name>
    <name type="common">African social velvet spider</name>
    <dbReference type="NCBI Taxonomy" id="407821"/>
    <lineage>
        <taxon>Eukaryota</taxon>
        <taxon>Metazoa</taxon>
        <taxon>Ecdysozoa</taxon>
        <taxon>Arthropoda</taxon>
        <taxon>Chelicerata</taxon>
        <taxon>Arachnida</taxon>
        <taxon>Araneae</taxon>
        <taxon>Araneomorphae</taxon>
        <taxon>Entelegynae</taxon>
        <taxon>Eresoidea</taxon>
        <taxon>Eresidae</taxon>
        <taxon>Stegodyphus</taxon>
    </lineage>
</organism>
<feature type="compositionally biased region" description="Basic and acidic residues" evidence="1">
    <location>
        <begin position="1"/>
        <end position="12"/>
    </location>
</feature>
<reference evidence="3 4" key="1">
    <citation type="submission" date="2013-11" db="EMBL/GenBank/DDBJ databases">
        <title>Genome sequencing of Stegodyphus mimosarum.</title>
        <authorList>
            <person name="Bechsgaard J."/>
        </authorList>
    </citation>
    <scope>NUCLEOTIDE SEQUENCE [LARGE SCALE GENOMIC DNA]</scope>
</reference>
<name>A0A087SYJ6_STEMI</name>
<keyword evidence="4" id="KW-1185">Reference proteome</keyword>
<dbReference type="STRING" id="407821.A0A087SYJ6"/>
<dbReference type="PANTHER" id="PTHR34153">
    <property type="entry name" value="SI:CH211-262H13.3-RELATED-RELATED"/>
    <property type="match status" value="1"/>
</dbReference>
<feature type="compositionally biased region" description="Basic residues" evidence="1">
    <location>
        <begin position="13"/>
        <end position="22"/>
    </location>
</feature>
<feature type="domain" description="DUF4806" evidence="2">
    <location>
        <begin position="128"/>
        <end position="209"/>
    </location>
</feature>
<dbReference type="EMBL" id="KK112544">
    <property type="protein sequence ID" value="KFM57935.1"/>
    <property type="molecule type" value="Genomic_DNA"/>
</dbReference>
<accession>A0A087SYJ6</accession>
<dbReference type="Proteomes" id="UP000054359">
    <property type="component" value="Unassembled WGS sequence"/>
</dbReference>
<evidence type="ECO:0000313" key="4">
    <source>
        <dbReference type="Proteomes" id="UP000054359"/>
    </source>
</evidence>